<protein>
    <submittedName>
        <fullName evidence="2">Uncharacterized protein</fullName>
    </submittedName>
</protein>
<evidence type="ECO:0000313" key="2">
    <source>
        <dbReference type="EMBL" id="XFO74583.1"/>
    </source>
</evidence>
<feature type="region of interest" description="Disordered" evidence="1">
    <location>
        <begin position="42"/>
        <end position="94"/>
    </location>
</feature>
<sequence length="117" mass="14100">MRGLVKKTIIYSMIGIMQSGLFAVVAEASPFNAGGQQVVQLDRHDRYHDREERRREHDRRMRWERERHEREMRRRHHESERAWRERQARERDRHDRELRTIAALLIGIAIGSSSSDN</sequence>
<dbReference type="EMBL" id="CP155571">
    <property type="protein sequence ID" value="XFO74583.1"/>
    <property type="molecule type" value="Genomic_DNA"/>
</dbReference>
<proteinExistence type="predicted"/>
<reference evidence="2" key="1">
    <citation type="submission" date="2024-05" db="EMBL/GenBank/DDBJ databases">
        <title>Isolation and characterization of Sporomusa carbonis sp. nov., a carboxydotrophic hydrogenogen in the genus of Sporomusa isolated from a charcoal burning pile.</title>
        <authorList>
            <person name="Boeer T."/>
            <person name="Rosenbaum F."/>
            <person name="Eysell L."/>
            <person name="Mueller V."/>
            <person name="Daniel R."/>
            <person name="Poehlein A."/>
        </authorList>
    </citation>
    <scope>NUCLEOTIDE SEQUENCE [LARGE SCALE GENOMIC DNA]</scope>
    <source>
        <strain evidence="2">DSM 3132</strain>
    </source>
</reference>
<name>A0ABZ3J911_SPOA4</name>
<keyword evidence="3" id="KW-1185">Reference proteome</keyword>
<accession>A0ABZ3J911</accession>
<dbReference type="Proteomes" id="UP000216052">
    <property type="component" value="Chromosome"/>
</dbReference>
<dbReference type="RefSeq" id="WP_093793316.1">
    <property type="nucleotide sequence ID" value="NZ_CP155571.1"/>
</dbReference>
<evidence type="ECO:0000256" key="1">
    <source>
        <dbReference type="SAM" id="MobiDB-lite"/>
    </source>
</evidence>
<gene>
    <name evidence="2" type="ORF">SPACI_046930</name>
</gene>
<organism evidence="2 3">
    <name type="scientific">Sporomusa acidovorans (strain ATCC 49682 / DSM 3132 / Mol)</name>
    <dbReference type="NCBI Taxonomy" id="1123286"/>
    <lineage>
        <taxon>Bacteria</taxon>
        <taxon>Bacillati</taxon>
        <taxon>Bacillota</taxon>
        <taxon>Negativicutes</taxon>
        <taxon>Selenomonadales</taxon>
        <taxon>Sporomusaceae</taxon>
        <taxon>Sporomusa</taxon>
    </lineage>
</organism>
<evidence type="ECO:0000313" key="3">
    <source>
        <dbReference type="Proteomes" id="UP000216052"/>
    </source>
</evidence>